<dbReference type="Proteomes" id="UP000255303">
    <property type="component" value="Unassembled WGS sequence"/>
</dbReference>
<evidence type="ECO:0000313" key="11">
    <source>
        <dbReference type="EMBL" id="SUD58953.1"/>
    </source>
</evidence>
<reference evidence="6" key="4">
    <citation type="submission" date="2022-09" db="EMBL/GenBank/DDBJ databases">
        <title>Intensive care unit water sources are persistently colonized with multi-drug resistant bacteria and are the site of extensive horizontal gene transfer of antibiotic resistance genes.</title>
        <authorList>
            <person name="Diorio-Toth L."/>
        </authorList>
    </citation>
    <scope>NUCLEOTIDE SEQUENCE</scope>
    <source>
        <strain evidence="7">GD03704</strain>
        <strain evidence="6">GD04000</strain>
    </source>
</reference>
<dbReference type="AlphaFoldDB" id="A0A061CN93"/>
<dbReference type="PANTHER" id="PTHR46233:SF3">
    <property type="entry name" value="HYDROXYACYLGLUTATHIONE HYDROLASE GLOC"/>
    <property type="match status" value="1"/>
</dbReference>
<reference evidence="9 15" key="3">
    <citation type="submission" date="2018-10" db="EMBL/GenBank/DDBJ databases">
        <title>Transmission dynamics of multidrug resistant bacteria on intensive care unit surfaces.</title>
        <authorList>
            <person name="D'Souza A.W."/>
            <person name="Potter R.F."/>
            <person name="Wallace M."/>
            <person name="Shupe A."/>
            <person name="Patel S."/>
            <person name="Sun S."/>
            <person name="Gul D."/>
            <person name="Kwon J.H."/>
            <person name="Andleeb S."/>
            <person name="Burnham C.-A.D."/>
            <person name="Dantas G."/>
        </authorList>
    </citation>
    <scope>NUCLEOTIDE SEQUENCE [LARGE SCALE GENOMIC DNA]</scope>
    <source>
        <strain evidence="9 15">PO_271</strain>
    </source>
</reference>
<dbReference type="EMBL" id="JAOEET010000015">
    <property type="protein sequence ID" value="MDH0567182.1"/>
    <property type="molecule type" value="Genomic_DNA"/>
</dbReference>
<dbReference type="EMBL" id="JAOCJE010000001">
    <property type="protein sequence ID" value="MDH1338345.1"/>
    <property type="molecule type" value="Genomic_DNA"/>
</dbReference>
<evidence type="ECO:0000313" key="12">
    <source>
        <dbReference type="Proteomes" id="UP000244052"/>
    </source>
</evidence>
<dbReference type="CDD" id="cd06262">
    <property type="entry name" value="metallo-hydrolase-like_MBL-fold"/>
    <property type="match status" value="1"/>
</dbReference>
<dbReference type="Gene3D" id="3.60.15.10">
    <property type="entry name" value="Ribonuclease Z/Hydroxyacylglutathione hydrolase-like"/>
    <property type="match status" value="1"/>
</dbReference>
<dbReference type="RefSeq" id="WP_004424486.1">
    <property type="nucleotide sequence ID" value="NZ_CAURUH010000015.1"/>
</dbReference>
<evidence type="ECO:0000313" key="15">
    <source>
        <dbReference type="Proteomes" id="UP000272833"/>
    </source>
</evidence>
<evidence type="ECO:0000256" key="4">
    <source>
        <dbReference type="ARBA" id="ARBA00022833"/>
    </source>
</evidence>
<evidence type="ECO:0000313" key="9">
    <source>
        <dbReference type="EMBL" id="RRW37077.1"/>
    </source>
</evidence>
<dbReference type="Proteomes" id="UP000244052">
    <property type="component" value="Unassembled WGS sequence"/>
</dbReference>
<dbReference type="Pfam" id="PF00753">
    <property type="entry name" value="Lactamase_B"/>
    <property type="match status" value="1"/>
</dbReference>
<dbReference type="EMBL" id="QASO01000131">
    <property type="protein sequence ID" value="PTU76616.1"/>
    <property type="molecule type" value="Genomic_DNA"/>
</dbReference>
<evidence type="ECO:0000256" key="3">
    <source>
        <dbReference type="ARBA" id="ARBA00022801"/>
    </source>
</evidence>
<dbReference type="Proteomes" id="UP000272833">
    <property type="component" value="Unassembled WGS sequence"/>
</dbReference>
<sequence length="215" mass="23656">MSSVERPALIRETFPVGPLQCNCTIIGDPITKKAIVVDPGGNPNLIMARLEAHGLKVVSIIHTHAHLDHFLASGQMKEKTGATLHLHKEDQFLWDNLEMQCSMFGVPYTPVPAPDKWLADDEELACGCGVALHTPGHTPGSMSFWFEGAKLLIAGDTLFRRGIGRTDLWGGDYATIERSIKQRLYSLDEDATVVTGHGPDTRLGDEMRENPFIRA</sequence>
<dbReference type="Proteomes" id="UP001159292">
    <property type="component" value="Unassembled WGS sequence"/>
</dbReference>
<dbReference type="SMART" id="SM00849">
    <property type="entry name" value="Lactamase_B"/>
    <property type="match status" value="1"/>
</dbReference>
<dbReference type="InterPro" id="IPR001279">
    <property type="entry name" value="Metallo-B-lactamas"/>
</dbReference>
<keyword evidence="2" id="KW-0479">Metal-binding</keyword>
<comment type="cofactor">
    <cofactor evidence="1">
        <name>Zn(2+)</name>
        <dbReference type="ChEBI" id="CHEBI:29105"/>
    </cofactor>
</comment>
<evidence type="ECO:0000313" key="10">
    <source>
        <dbReference type="EMBL" id="SUD50320.1"/>
    </source>
</evidence>
<gene>
    <name evidence="8" type="ORF">DBO86_24290</name>
    <name evidence="9" type="ORF">EGJ44_09740</name>
    <name evidence="7" type="ORF">N5J11_03565</name>
    <name evidence="6" type="ORF">N7671_07940</name>
    <name evidence="10" type="ORF">NCTC10692_00723</name>
    <name evidence="11" type="ORF">NCTC10860_01211</name>
</gene>
<evidence type="ECO:0000313" key="8">
    <source>
        <dbReference type="EMBL" id="PTU76616.1"/>
    </source>
</evidence>
<evidence type="ECO:0000256" key="1">
    <source>
        <dbReference type="ARBA" id="ARBA00001947"/>
    </source>
</evidence>
<name>A0A061CN93_ECTOL</name>
<dbReference type="Proteomes" id="UP000254084">
    <property type="component" value="Unassembled WGS sequence"/>
</dbReference>
<dbReference type="GO" id="GO:0016787">
    <property type="term" value="F:hydrolase activity"/>
    <property type="evidence" value="ECO:0007669"/>
    <property type="project" value="UniProtKB-KW"/>
</dbReference>
<dbReference type="Proteomes" id="UP001161697">
    <property type="component" value="Unassembled WGS sequence"/>
</dbReference>
<keyword evidence="4" id="KW-0862">Zinc</keyword>
<dbReference type="GO" id="GO:0046872">
    <property type="term" value="F:metal ion binding"/>
    <property type="evidence" value="ECO:0007669"/>
    <property type="project" value="UniProtKB-KW"/>
</dbReference>
<accession>A0A2T5PFU4</accession>
<proteinExistence type="predicted"/>
<evidence type="ECO:0000313" key="7">
    <source>
        <dbReference type="EMBL" id="MDH1338345.1"/>
    </source>
</evidence>
<accession>A0A061CN93</accession>
<accession>A0A379JPF1</accession>
<reference evidence="8 12" key="1">
    <citation type="submission" date="2018-04" db="EMBL/GenBank/DDBJ databases">
        <title>Pseudomonas sp. nov., isolated from mangrove soil.</title>
        <authorList>
            <person name="Chen C."/>
        </authorList>
    </citation>
    <scope>NUCLEOTIDE SEQUENCE [LARGE SCALE GENOMIC DNA]</scope>
    <source>
        <strain evidence="8 12">JCM 14246</strain>
    </source>
</reference>
<dbReference type="InterPro" id="IPR051453">
    <property type="entry name" value="MBL_Glyoxalase_II"/>
</dbReference>
<evidence type="ECO:0000313" key="6">
    <source>
        <dbReference type="EMBL" id="MDH0567182.1"/>
    </source>
</evidence>
<dbReference type="GeneID" id="300417662"/>
<evidence type="ECO:0000313" key="14">
    <source>
        <dbReference type="Proteomes" id="UP000255303"/>
    </source>
</evidence>
<keyword evidence="3 8" id="KW-0378">Hydrolase</keyword>
<dbReference type="SUPFAM" id="SSF56281">
    <property type="entry name" value="Metallo-hydrolase/oxidoreductase"/>
    <property type="match status" value="1"/>
</dbReference>
<reference evidence="13 14" key="2">
    <citation type="submission" date="2018-06" db="EMBL/GenBank/DDBJ databases">
        <authorList>
            <consortium name="Pathogen Informatics"/>
            <person name="Doyle S."/>
        </authorList>
    </citation>
    <scope>NUCLEOTIDE SEQUENCE [LARGE SCALE GENOMIC DNA]</scope>
    <source>
        <strain evidence="10 14">NCTC10692</strain>
        <strain evidence="11 13">NCTC10860</strain>
    </source>
</reference>
<dbReference type="EMBL" id="UGUW01000004">
    <property type="protein sequence ID" value="SUD58953.1"/>
    <property type="molecule type" value="Genomic_DNA"/>
</dbReference>
<feature type="domain" description="Metallo-beta-lactamase" evidence="5">
    <location>
        <begin position="20"/>
        <end position="197"/>
    </location>
</feature>
<dbReference type="PANTHER" id="PTHR46233">
    <property type="entry name" value="HYDROXYACYLGLUTATHIONE HYDROLASE GLOC"/>
    <property type="match status" value="1"/>
</dbReference>
<evidence type="ECO:0000259" key="5">
    <source>
        <dbReference type="SMART" id="SM00849"/>
    </source>
</evidence>
<organism evidence="10 14">
    <name type="scientific">Ectopseudomonas oleovorans</name>
    <name type="common">Pseudomonas oleovorans</name>
    <dbReference type="NCBI Taxonomy" id="301"/>
    <lineage>
        <taxon>Bacteria</taxon>
        <taxon>Pseudomonadati</taxon>
        <taxon>Pseudomonadota</taxon>
        <taxon>Gammaproteobacteria</taxon>
        <taxon>Pseudomonadales</taxon>
        <taxon>Pseudomonadaceae</taxon>
        <taxon>Ectopseudomonas</taxon>
    </lineage>
</organism>
<dbReference type="EMBL" id="RHRS01000020">
    <property type="protein sequence ID" value="RRW37077.1"/>
    <property type="molecule type" value="Genomic_DNA"/>
</dbReference>
<dbReference type="InterPro" id="IPR036866">
    <property type="entry name" value="RibonucZ/Hydroxyglut_hydro"/>
</dbReference>
<evidence type="ECO:0000313" key="13">
    <source>
        <dbReference type="Proteomes" id="UP000254084"/>
    </source>
</evidence>
<keyword evidence="12" id="KW-1185">Reference proteome</keyword>
<dbReference type="EMBL" id="UGUV01000002">
    <property type="protein sequence ID" value="SUD50320.1"/>
    <property type="molecule type" value="Genomic_DNA"/>
</dbReference>
<protein>
    <submittedName>
        <fullName evidence="10">Beta-lactamase domain-containing protein</fullName>
    </submittedName>
    <submittedName>
        <fullName evidence="6">MBL fold metallo-hydrolase</fullName>
    </submittedName>
</protein>
<evidence type="ECO:0000256" key="2">
    <source>
        <dbReference type="ARBA" id="ARBA00022723"/>
    </source>
</evidence>